<gene>
    <name evidence="8" type="primary">LOC103517040</name>
</gene>
<evidence type="ECO:0000256" key="4">
    <source>
        <dbReference type="PROSITE-ProRule" id="PRU00449"/>
    </source>
</evidence>
<feature type="region of interest" description="Disordered" evidence="5">
    <location>
        <begin position="1"/>
        <end position="49"/>
    </location>
</feature>
<dbReference type="KEGG" id="dci:103517040"/>
<dbReference type="Pfam" id="PF01428">
    <property type="entry name" value="zf-AN1"/>
    <property type="match status" value="1"/>
</dbReference>
<evidence type="ECO:0000256" key="2">
    <source>
        <dbReference type="ARBA" id="ARBA00022771"/>
    </source>
</evidence>
<dbReference type="STRING" id="121845.A0A1S3DED2"/>
<feature type="compositionally biased region" description="Polar residues" evidence="5">
    <location>
        <begin position="1"/>
        <end position="13"/>
    </location>
</feature>
<keyword evidence="7" id="KW-1185">Reference proteome</keyword>
<dbReference type="InterPro" id="IPR000058">
    <property type="entry name" value="Znf_AN1"/>
</dbReference>
<dbReference type="InterPro" id="IPR053061">
    <property type="entry name" value="AN1-type_zinc_finger"/>
</dbReference>
<dbReference type="RefSeq" id="XP_008480269.1">
    <property type="nucleotide sequence ID" value="XM_008482047.2"/>
</dbReference>
<dbReference type="GeneID" id="103517040"/>
<evidence type="ECO:0000259" key="6">
    <source>
        <dbReference type="PROSITE" id="PS51039"/>
    </source>
</evidence>
<evidence type="ECO:0000256" key="5">
    <source>
        <dbReference type="SAM" id="MobiDB-lite"/>
    </source>
</evidence>
<accession>A0A1S3DED2</accession>
<dbReference type="Proteomes" id="UP000079169">
    <property type="component" value="Unplaced"/>
</dbReference>
<evidence type="ECO:0000256" key="3">
    <source>
        <dbReference type="ARBA" id="ARBA00022833"/>
    </source>
</evidence>
<name>A0A1S3DED2_DIACI</name>
<feature type="domain" description="AN1-type" evidence="6">
    <location>
        <begin position="53"/>
        <end position="100"/>
    </location>
</feature>
<feature type="compositionally biased region" description="Low complexity" evidence="5">
    <location>
        <begin position="31"/>
        <end position="49"/>
    </location>
</feature>
<dbReference type="PANTHER" id="PTHR46728">
    <property type="entry name" value="AN1-TYPE ZINC FINGER PROTEIN 4"/>
    <property type="match status" value="1"/>
</dbReference>
<dbReference type="PROSITE" id="PS51039">
    <property type="entry name" value="ZF_AN1"/>
    <property type="match status" value="1"/>
</dbReference>
<reference evidence="8" key="1">
    <citation type="submission" date="2025-08" db="UniProtKB">
        <authorList>
            <consortium name="RefSeq"/>
        </authorList>
    </citation>
    <scope>IDENTIFICATION</scope>
</reference>
<dbReference type="OrthoDB" id="756206at2759"/>
<dbReference type="InterPro" id="IPR035896">
    <property type="entry name" value="AN1-like_Znf"/>
</dbReference>
<sequence>MVNSRARSNTSVRAISKDLPPSTPRPGKNSPAGGKPTTAGGTTVAGGCVKKTKHKRSRCAQCNAKLTVCSSFTCRCRKLFCPRHRHPEEHACTFDYKAYGRHLLAATNPLVVADKVVRI</sequence>
<protein>
    <submittedName>
        <fullName evidence="8">Zinc finger A20 and AN1 domain-containing stress-associated protein 1-like</fullName>
    </submittedName>
</protein>
<keyword evidence="1" id="KW-0479">Metal-binding</keyword>
<evidence type="ECO:0000313" key="7">
    <source>
        <dbReference type="Proteomes" id="UP000079169"/>
    </source>
</evidence>
<dbReference type="Gene3D" id="4.10.1110.10">
    <property type="entry name" value="AN1-like Zinc finger"/>
    <property type="match status" value="1"/>
</dbReference>
<dbReference type="AlphaFoldDB" id="A0A1S3DED2"/>
<organism evidence="7 8">
    <name type="scientific">Diaphorina citri</name>
    <name type="common">Asian citrus psyllid</name>
    <dbReference type="NCBI Taxonomy" id="121845"/>
    <lineage>
        <taxon>Eukaryota</taxon>
        <taxon>Metazoa</taxon>
        <taxon>Ecdysozoa</taxon>
        <taxon>Arthropoda</taxon>
        <taxon>Hexapoda</taxon>
        <taxon>Insecta</taxon>
        <taxon>Pterygota</taxon>
        <taxon>Neoptera</taxon>
        <taxon>Paraneoptera</taxon>
        <taxon>Hemiptera</taxon>
        <taxon>Sternorrhyncha</taxon>
        <taxon>Psylloidea</taxon>
        <taxon>Psyllidae</taxon>
        <taxon>Diaphorininae</taxon>
        <taxon>Diaphorina</taxon>
    </lineage>
</organism>
<proteinExistence type="predicted"/>
<dbReference type="GO" id="GO:0008270">
    <property type="term" value="F:zinc ion binding"/>
    <property type="evidence" value="ECO:0007669"/>
    <property type="project" value="UniProtKB-KW"/>
</dbReference>
<dbReference type="PaxDb" id="121845-A0A1S3DED2"/>
<dbReference type="SMART" id="SM00154">
    <property type="entry name" value="ZnF_AN1"/>
    <property type="match status" value="1"/>
</dbReference>
<evidence type="ECO:0000256" key="1">
    <source>
        <dbReference type="ARBA" id="ARBA00022723"/>
    </source>
</evidence>
<keyword evidence="2 4" id="KW-0863">Zinc-finger</keyword>
<evidence type="ECO:0000313" key="8">
    <source>
        <dbReference type="RefSeq" id="XP_008480269.1"/>
    </source>
</evidence>
<keyword evidence="3" id="KW-0862">Zinc</keyword>
<dbReference type="SUPFAM" id="SSF118310">
    <property type="entry name" value="AN1-like Zinc finger"/>
    <property type="match status" value="1"/>
</dbReference>
<dbReference type="PANTHER" id="PTHR46728:SF1">
    <property type="entry name" value="AN1-TYPE ZINC FINGER PROTEIN 4"/>
    <property type="match status" value="1"/>
</dbReference>